<dbReference type="GO" id="GO:0008270">
    <property type="term" value="F:zinc ion binding"/>
    <property type="evidence" value="ECO:0007669"/>
    <property type="project" value="UniProtKB-KW"/>
</dbReference>
<accession>A0A8H7QUQ6</accession>
<dbReference type="Gene3D" id="3.30.160.60">
    <property type="entry name" value="Classic Zinc Finger"/>
    <property type="match status" value="1"/>
</dbReference>
<keyword evidence="4" id="KW-1185">Reference proteome</keyword>
<dbReference type="PROSITE" id="PS00028">
    <property type="entry name" value="ZINC_FINGER_C2H2_1"/>
    <property type="match status" value="1"/>
</dbReference>
<dbReference type="PROSITE" id="PS50157">
    <property type="entry name" value="ZINC_FINGER_C2H2_2"/>
    <property type="match status" value="1"/>
</dbReference>
<evidence type="ECO:0000256" key="1">
    <source>
        <dbReference type="PROSITE-ProRule" id="PRU00042"/>
    </source>
</evidence>
<sequence>MLPLYDANLDTQAFNIFKPVNSLLSYDLPKLSVEIVDKPSTSSKSNPISFKKPEVDLYCKPCKKKFSNEPTFANHLKSAKHIANETKAQPAKTVRVSRIPVNPQVQDALNQLEFAASADPTTSITIYWNQAQLLFSLKRPQYVEKALKSIINLLLASPPTQFSSAQITSFLYSSRLALARLLCIYQELDESRSVYLDALDGKWKLEKNELLDIARRLHGLSTSVLLSACDTLAAKYLTRERNRTKPAPALADINNSITTILNEAGNLFAQEQHTYDNMPSENIALVLYATCSLITPFEKLEEFPVNYFYNMMNQVYESLEGLDHRMVEVNLLLNSDIWYTFTALILSLEIDDLIRARCISQSLKQEAIYSHPDVKLLCDLCDNKLTLNQHELLQDLSYVKLLLNETDEPLLIRSRDEGEQDYTLDRIADLI</sequence>
<dbReference type="InterPro" id="IPR036236">
    <property type="entry name" value="Znf_C2H2_sf"/>
</dbReference>
<gene>
    <name evidence="3" type="ORF">INT47_001794</name>
</gene>
<comment type="caution">
    <text evidence="3">The sequence shown here is derived from an EMBL/GenBank/DDBJ whole genome shotgun (WGS) entry which is preliminary data.</text>
</comment>
<dbReference type="EMBL" id="JAEPRD010000107">
    <property type="protein sequence ID" value="KAG2198655.1"/>
    <property type="molecule type" value="Genomic_DNA"/>
</dbReference>
<feature type="domain" description="C2H2-type" evidence="2">
    <location>
        <begin position="57"/>
        <end position="86"/>
    </location>
</feature>
<keyword evidence="1" id="KW-0863">Zinc-finger</keyword>
<dbReference type="SMART" id="SM00451">
    <property type="entry name" value="ZnF_U1"/>
    <property type="match status" value="1"/>
</dbReference>
<protein>
    <recommendedName>
        <fullName evidence="2">C2H2-type domain-containing protein</fullName>
    </recommendedName>
</protein>
<dbReference type="InterPro" id="IPR003604">
    <property type="entry name" value="Matrin/U1-like-C_Znf_C2H2"/>
</dbReference>
<dbReference type="Pfam" id="PF12874">
    <property type="entry name" value="zf-met"/>
    <property type="match status" value="1"/>
</dbReference>
<reference evidence="3" key="1">
    <citation type="submission" date="2020-12" db="EMBL/GenBank/DDBJ databases">
        <title>Metabolic potential, ecology and presence of endohyphal bacteria is reflected in genomic diversity of Mucoromycotina.</title>
        <authorList>
            <person name="Muszewska A."/>
            <person name="Okrasinska A."/>
            <person name="Steczkiewicz K."/>
            <person name="Drgas O."/>
            <person name="Orlowska M."/>
            <person name="Perlinska-Lenart U."/>
            <person name="Aleksandrzak-Piekarczyk T."/>
            <person name="Szatraj K."/>
            <person name="Zielenkiewicz U."/>
            <person name="Pilsyk S."/>
            <person name="Malc E."/>
            <person name="Mieczkowski P."/>
            <person name="Kruszewska J.S."/>
            <person name="Biernat P."/>
            <person name="Pawlowska J."/>
        </authorList>
    </citation>
    <scope>NUCLEOTIDE SEQUENCE</scope>
    <source>
        <strain evidence="3">WA0000017839</strain>
    </source>
</reference>
<dbReference type="InterPro" id="IPR013087">
    <property type="entry name" value="Znf_C2H2_type"/>
</dbReference>
<dbReference type="SUPFAM" id="SSF57667">
    <property type="entry name" value="beta-beta-alpha zinc fingers"/>
    <property type="match status" value="1"/>
</dbReference>
<evidence type="ECO:0000259" key="2">
    <source>
        <dbReference type="PROSITE" id="PS50157"/>
    </source>
</evidence>
<keyword evidence="1" id="KW-0479">Metal-binding</keyword>
<evidence type="ECO:0000313" key="3">
    <source>
        <dbReference type="EMBL" id="KAG2198655.1"/>
    </source>
</evidence>
<keyword evidence="1" id="KW-0862">Zinc</keyword>
<dbReference type="OrthoDB" id="2108430at2759"/>
<name>A0A8H7QUQ6_9FUNG</name>
<organism evidence="3 4">
    <name type="scientific">Mucor saturninus</name>
    <dbReference type="NCBI Taxonomy" id="64648"/>
    <lineage>
        <taxon>Eukaryota</taxon>
        <taxon>Fungi</taxon>
        <taxon>Fungi incertae sedis</taxon>
        <taxon>Mucoromycota</taxon>
        <taxon>Mucoromycotina</taxon>
        <taxon>Mucoromycetes</taxon>
        <taxon>Mucorales</taxon>
        <taxon>Mucorineae</taxon>
        <taxon>Mucoraceae</taxon>
        <taxon>Mucor</taxon>
    </lineage>
</organism>
<proteinExistence type="predicted"/>
<dbReference type="GO" id="GO:0003676">
    <property type="term" value="F:nucleic acid binding"/>
    <property type="evidence" value="ECO:0007669"/>
    <property type="project" value="InterPro"/>
</dbReference>
<dbReference type="Proteomes" id="UP000603453">
    <property type="component" value="Unassembled WGS sequence"/>
</dbReference>
<evidence type="ECO:0000313" key="4">
    <source>
        <dbReference type="Proteomes" id="UP000603453"/>
    </source>
</evidence>
<dbReference type="AlphaFoldDB" id="A0A8H7QUQ6"/>